<dbReference type="AlphaFoldDB" id="A0A852TLP7"/>
<comment type="caution">
    <text evidence="1">The sequence shown here is derived from an EMBL/GenBank/DDBJ whole genome shotgun (WGS) entry which is preliminary data.</text>
</comment>
<dbReference type="EMBL" id="JACCBX010000015">
    <property type="protein sequence ID" value="NYE08626.1"/>
    <property type="molecule type" value="Genomic_DNA"/>
</dbReference>
<sequence length="50" mass="6032">MYRLKDKKNGIIAIAFQVKWKYFMIIVDYFLTNVINDVQNVTVEAYMRKV</sequence>
<proteinExistence type="predicted"/>
<name>A0A852TLP7_9BACI</name>
<evidence type="ECO:0000313" key="2">
    <source>
        <dbReference type="Proteomes" id="UP000548423"/>
    </source>
</evidence>
<accession>A0A852TLP7</accession>
<reference evidence="2" key="1">
    <citation type="submission" date="2020-07" db="EMBL/GenBank/DDBJ databases">
        <authorList>
            <person name="Partida-Martinez L."/>
            <person name="Huntemann M."/>
            <person name="Clum A."/>
            <person name="Wang J."/>
            <person name="Palaniappan K."/>
            <person name="Ritter S."/>
            <person name="Chen I.-M."/>
            <person name="Stamatis D."/>
            <person name="Reddy T."/>
            <person name="O'Malley R."/>
            <person name="Daum C."/>
            <person name="Shapiro N."/>
            <person name="Ivanova N."/>
            <person name="Kyrpides N."/>
            <person name="Woyke T."/>
        </authorList>
    </citation>
    <scope>NUCLEOTIDE SEQUENCE [LARGE SCALE GENOMIC DNA]</scope>
    <source>
        <strain evidence="2">AT2.8</strain>
    </source>
</reference>
<gene>
    <name evidence="1" type="ORF">F4694_005475</name>
</gene>
<organism evidence="1 2">
    <name type="scientific">Neobacillus niacini</name>
    <dbReference type="NCBI Taxonomy" id="86668"/>
    <lineage>
        <taxon>Bacteria</taxon>
        <taxon>Bacillati</taxon>
        <taxon>Bacillota</taxon>
        <taxon>Bacilli</taxon>
        <taxon>Bacillales</taxon>
        <taxon>Bacillaceae</taxon>
        <taxon>Neobacillus</taxon>
    </lineage>
</organism>
<reference evidence="2" key="2">
    <citation type="submission" date="2020-08" db="EMBL/GenBank/DDBJ databases">
        <title>The Agave Microbiome: Exploring the role of microbial communities in plant adaptations to desert environments.</title>
        <authorList>
            <person name="Partida-Martinez L.P."/>
        </authorList>
    </citation>
    <scope>NUCLEOTIDE SEQUENCE [LARGE SCALE GENOMIC DNA]</scope>
    <source>
        <strain evidence="2">AT2.8</strain>
    </source>
</reference>
<evidence type="ECO:0000313" key="1">
    <source>
        <dbReference type="EMBL" id="NYE08626.1"/>
    </source>
</evidence>
<dbReference type="Proteomes" id="UP000548423">
    <property type="component" value="Unassembled WGS sequence"/>
</dbReference>
<protein>
    <submittedName>
        <fullName evidence="1">Uncharacterized protein</fullName>
    </submittedName>
</protein>